<protein>
    <submittedName>
        <fullName evidence="1">Uncharacterized protein</fullName>
    </submittedName>
</protein>
<name>A0A4R6QBG5_9BURK</name>
<proteinExistence type="predicted"/>
<gene>
    <name evidence="1" type="ORF">DES47_11719</name>
</gene>
<dbReference type="EMBL" id="SNXS01000017">
    <property type="protein sequence ID" value="TDP59701.1"/>
    <property type="molecule type" value="Genomic_DNA"/>
</dbReference>
<comment type="caution">
    <text evidence="1">The sequence shown here is derived from an EMBL/GenBank/DDBJ whole genome shotgun (WGS) entry which is preliminary data.</text>
</comment>
<accession>A0A4R6QBG5</accession>
<dbReference type="RefSeq" id="WP_133703998.1">
    <property type="nucleotide sequence ID" value="NZ_SNXS01000017.1"/>
</dbReference>
<organism evidence="1 2">
    <name type="scientific">Roseateles toxinivorans</name>
    <dbReference type="NCBI Taxonomy" id="270368"/>
    <lineage>
        <taxon>Bacteria</taxon>
        <taxon>Pseudomonadati</taxon>
        <taxon>Pseudomonadota</taxon>
        <taxon>Betaproteobacteria</taxon>
        <taxon>Burkholderiales</taxon>
        <taxon>Sphaerotilaceae</taxon>
        <taxon>Roseateles</taxon>
    </lineage>
</organism>
<evidence type="ECO:0000313" key="2">
    <source>
        <dbReference type="Proteomes" id="UP000295361"/>
    </source>
</evidence>
<dbReference type="AlphaFoldDB" id="A0A4R6QBG5"/>
<dbReference type="Proteomes" id="UP000295361">
    <property type="component" value="Unassembled WGS sequence"/>
</dbReference>
<evidence type="ECO:0000313" key="1">
    <source>
        <dbReference type="EMBL" id="TDP59701.1"/>
    </source>
</evidence>
<dbReference type="InParanoid" id="A0A4R6QBG5"/>
<reference evidence="1 2" key="1">
    <citation type="submission" date="2019-03" db="EMBL/GenBank/DDBJ databases">
        <title>Genomic Encyclopedia of Type Strains, Phase IV (KMG-IV): sequencing the most valuable type-strain genomes for metagenomic binning, comparative biology and taxonomic classification.</title>
        <authorList>
            <person name="Goeker M."/>
        </authorList>
    </citation>
    <scope>NUCLEOTIDE SEQUENCE [LARGE SCALE GENOMIC DNA]</scope>
    <source>
        <strain evidence="1 2">DSM 16998</strain>
    </source>
</reference>
<sequence length="74" mass="8315">MTSRQTLSTTLKRLLGRPAGANAVRGTWREVRPAPTCYRPHTGPLSAFHSDNLPGFYRSEAFAEDLYESYTSPR</sequence>
<keyword evidence="2" id="KW-1185">Reference proteome</keyword>